<dbReference type="GO" id="GO:1990281">
    <property type="term" value="C:efflux pump complex"/>
    <property type="evidence" value="ECO:0007669"/>
    <property type="project" value="TreeGrafter"/>
</dbReference>
<evidence type="ECO:0000256" key="4">
    <source>
        <dbReference type="ARBA" id="ARBA00022452"/>
    </source>
</evidence>
<keyword evidence="8" id="KW-0732">Signal</keyword>
<gene>
    <name evidence="9" type="ORF">A6E14_12635</name>
</gene>
<dbReference type="GO" id="GO:0009279">
    <property type="term" value="C:cell outer membrane"/>
    <property type="evidence" value="ECO:0007669"/>
    <property type="project" value="UniProtKB-SubCell"/>
</dbReference>
<evidence type="ECO:0000313" key="9">
    <source>
        <dbReference type="EMBL" id="OCH74512.1"/>
    </source>
</evidence>
<evidence type="ECO:0000256" key="8">
    <source>
        <dbReference type="SAM" id="SignalP"/>
    </source>
</evidence>
<dbReference type="Pfam" id="PF02321">
    <property type="entry name" value="OEP"/>
    <property type="match status" value="2"/>
</dbReference>
<keyword evidence="10" id="KW-1185">Reference proteome</keyword>
<keyword evidence="5" id="KW-0812">Transmembrane</keyword>
<dbReference type="GO" id="GO:0015288">
    <property type="term" value="F:porin activity"/>
    <property type="evidence" value="ECO:0007669"/>
    <property type="project" value="TreeGrafter"/>
</dbReference>
<dbReference type="InterPro" id="IPR051906">
    <property type="entry name" value="TolC-like"/>
</dbReference>
<keyword evidence="4" id="KW-1134">Transmembrane beta strand</keyword>
<evidence type="ECO:0000256" key="5">
    <source>
        <dbReference type="ARBA" id="ARBA00022692"/>
    </source>
</evidence>
<evidence type="ECO:0000256" key="7">
    <source>
        <dbReference type="ARBA" id="ARBA00023237"/>
    </source>
</evidence>
<keyword evidence="3" id="KW-0813">Transport</keyword>
<dbReference type="PANTHER" id="PTHR30026:SF20">
    <property type="entry name" value="OUTER MEMBRANE PROTEIN TOLC"/>
    <property type="match status" value="1"/>
</dbReference>
<dbReference type="AlphaFoldDB" id="A0A1B9QXG8"/>
<proteinExistence type="inferred from homology"/>
<name>A0A1B9QXG8_9VIBR</name>
<evidence type="ECO:0000256" key="6">
    <source>
        <dbReference type="ARBA" id="ARBA00023136"/>
    </source>
</evidence>
<evidence type="ECO:0008006" key="11">
    <source>
        <dbReference type="Google" id="ProtNLM"/>
    </source>
</evidence>
<dbReference type="Gene3D" id="1.20.1600.10">
    <property type="entry name" value="Outer membrane efflux proteins (OEP)"/>
    <property type="match status" value="1"/>
</dbReference>
<dbReference type="SUPFAM" id="SSF56954">
    <property type="entry name" value="Outer membrane efflux proteins (OEP)"/>
    <property type="match status" value="1"/>
</dbReference>
<dbReference type="EMBL" id="MAJZ01000644">
    <property type="protein sequence ID" value="OCH74512.1"/>
    <property type="molecule type" value="Genomic_DNA"/>
</dbReference>
<dbReference type="RefSeq" id="WP_065577068.1">
    <property type="nucleotide sequence ID" value="NZ_JBNGCH010000644.1"/>
</dbReference>
<evidence type="ECO:0000256" key="2">
    <source>
        <dbReference type="ARBA" id="ARBA00007613"/>
    </source>
</evidence>
<feature type="signal peptide" evidence="8">
    <location>
        <begin position="1"/>
        <end position="24"/>
    </location>
</feature>
<comment type="caution">
    <text evidence="9">The sequence shown here is derived from an EMBL/GenBank/DDBJ whole genome shotgun (WGS) entry which is preliminary data.</text>
</comment>
<organism evidence="9 10">
    <name type="scientific">Vibrio genomosp. F10</name>
    <dbReference type="NCBI Taxonomy" id="723171"/>
    <lineage>
        <taxon>Bacteria</taxon>
        <taxon>Pseudomonadati</taxon>
        <taxon>Pseudomonadota</taxon>
        <taxon>Gammaproteobacteria</taxon>
        <taxon>Vibrionales</taxon>
        <taxon>Vibrionaceae</taxon>
        <taxon>Vibrio</taxon>
    </lineage>
</organism>
<dbReference type="GO" id="GO:0015562">
    <property type="term" value="F:efflux transmembrane transporter activity"/>
    <property type="evidence" value="ECO:0007669"/>
    <property type="project" value="InterPro"/>
</dbReference>
<protein>
    <recommendedName>
        <fullName evidence="11">TolC family protein</fullName>
    </recommendedName>
</protein>
<evidence type="ECO:0000256" key="1">
    <source>
        <dbReference type="ARBA" id="ARBA00004442"/>
    </source>
</evidence>
<accession>A0A1B9QXG8</accession>
<reference evidence="10" key="1">
    <citation type="submission" date="2016-06" db="EMBL/GenBank/DDBJ databases">
        <authorList>
            <person name="Hehemann J.-H."/>
            <person name="Arevalo P."/>
            <person name="Datta M.S."/>
            <person name="Polz M.F."/>
        </authorList>
    </citation>
    <scope>NUCLEOTIDE SEQUENCE [LARGE SCALE GENOMIC DNA]</scope>
    <source>
        <strain evidence="10">9CSC122</strain>
    </source>
</reference>
<evidence type="ECO:0000313" key="10">
    <source>
        <dbReference type="Proteomes" id="UP000093173"/>
    </source>
</evidence>
<dbReference type="InterPro" id="IPR003423">
    <property type="entry name" value="OMP_efflux"/>
</dbReference>
<feature type="chain" id="PRO_5008634717" description="TolC family protein" evidence="8">
    <location>
        <begin position="25"/>
        <end position="424"/>
    </location>
</feature>
<keyword evidence="6" id="KW-0472">Membrane</keyword>
<evidence type="ECO:0000256" key="3">
    <source>
        <dbReference type="ARBA" id="ARBA00022448"/>
    </source>
</evidence>
<dbReference type="PANTHER" id="PTHR30026">
    <property type="entry name" value="OUTER MEMBRANE PROTEIN TOLC"/>
    <property type="match status" value="1"/>
</dbReference>
<comment type="similarity">
    <text evidence="2">Belongs to the outer membrane factor (OMF) (TC 1.B.17) family.</text>
</comment>
<keyword evidence="7" id="KW-0998">Cell outer membrane</keyword>
<sequence>MVNQYLVSMSGLLLSVALSPPSQAISIEEAWQQAKQIDPDYEKAQISVQLGESSVDLSRSSLLPALSAHASANWREKRGNSSRYGAELSQVIWDSRLWSELDKAQSNFLKSQLELIKVHNNLAAKLLFIYLDMAAAQGNLQLATSKLEEGSKLLEIAEKRYAAGKVKSIDVQDIRANQLSEKSGILRAQAELRSKKYELEALINQLPDAVDQIRTDNLIKPTMLVPSQQQWLKIARNNSPELLVAIEEVKARELEKKSAQGGYYPTVQGHVGYGGDDNLSDGEFDAGLTIRVPIDLNGSTRSKIEQSSLNVLIAKQDLRKVEIDIKKRIEQSFTQVEFNWEQVLIAHHLVESRSAVLYSKEKLYDAGFLEASDVISAHNNLFSSRYLLQTNLYDYWRQRIELLKATGKLDDDIMALISQALHHG</sequence>
<comment type="subcellular location">
    <subcellularLocation>
        <location evidence="1">Cell outer membrane</location>
    </subcellularLocation>
</comment>
<dbReference type="Proteomes" id="UP000093173">
    <property type="component" value="Unassembled WGS sequence"/>
</dbReference>